<feature type="domain" description="ABC transmembrane type-2" evidence="12">
    <location>
        <begin position="39"/>
        <end position="265"/>
    </location>
</feature>
<name>A0ABP8A7B8_9MICO</name>
<keyword evidence="5" id="KW-0762">Sugar transport</keyword>
<feature type="transmembrane region" description="Helical" evidence="11">
    <location>
        <begin position="148"/>
        <end position="172"/>
    </location>
</feature>
<organism evidence="13 14">
    <name type="scientific">Gryllotalpicola koreensis</name>
    <dbReference type="NCBI Taxonomy" id="993086"/>
    <lineage>
        <taxon>Bacteria</taxon>
        <taxon>Bacillati</taxon>
        <taxon>Actinomycetota</taxon>
        <taxon>Actinomycetes</taxon>
        <taxon>Micrococcales</taxon>
        <taxon>Microbacteriaceae</taxon>
        <taxon>Gryllotalpicola</taxon>
    </lineage>
</organism>
<evidence type="ECO:0000313" key="14">
    <source>
        <dbReference type="Proteomes" id="UP001501079"/>
    </source>
</evidence>
<keyword evidence="9 11" id="KW-0472">Membrane</keyword>
<dbReference type="Pfam" id="PF01061">
    <property type="entry name" value="ABC2_membrane"/>
    <property type="match status" value="1"/>
</dbReference>
<evidence type="ECO:0000256" key="10">
    <source>
        <dbReference type="ARBA" id="ARBA00023251"/>
    </source>
</evidence>
<keyword evidence="7" id="KW-0972">Capsule biogenesis/degradation</keyword>
<evidence type="ECO:0000256" key="9">
    <source>
        <dbReference type="ARBA" id="ARBA00023136"/>
    </source>
</evidence>
<keyword evidence="4 11" id="KW-1003">Cell membrane</keyword>
<keyword evidence="14" id="KW-1185">Reference proteome</keyword>
<feature type="transmembrane region" description="Helical" evidence="11">
    <location>
        <begin position="241"/>
        <end position="262"/>
    </location>
</feature>
<gene>
    <name evidence="13" type="ORF">GCM10022287_31250</name>
</gene>
<feature type="transmembrane region" description="Helical" evidence="11">
    <location>
        <begin position="184"/>
        <end position="203"/>
    </location>
</feature>
<comment type="similarity">
    <text evidence="2 11">Belongs to the ABC-2 integral membrane protein family.</text>
</comment>
<feature type="transmembrane region" description="Helical" evidence="11">
    <location>
        <begin position="116"/>
        <end position="142"/>
    </location>
</feature>
<reference evidence="14" key="1">
    <citation type="journal article" date="2019" name="Int. J. Syst. Evol. Microbiol.">
        <title>The Global Catalogue of Microorganisms (GCM) 10K type strain sequencing project: providing services to taxonomists for standard genome sequencing and annotation.</title>
        <authorList>
            <consortium name="The Broad Institute Genomics Platform"/>
            <consortium name="The Broad Institute Genome Sequencing Center for Infectious Disease"/>
            <person name="Wu L."/>
            <person name="Ma J."/>
        </authorList>
    </citation>
    <scope>NUCLEOTIDE SEQUENCE [LARGE SCALE GENOMIC DNA]</scope>
    <source>
        <strain evidence="14">JCM 17591</strain>
    </source>
</reference>
<dbReference type="InterPro" id="IPR047817">
    <property type="entry name" value="ABC2_TM_bact-type"/>
</dbReference>
<keyword evidence="6 11" id="KW-0812">Transmembrane</keyword>
<protein>
    <recommendedName>
        <fullName evidence="11">Transport permease protein</fullName>
    </recommendedName>
</protein>
<feature type="transmembrane region" description="Helical" evidence="11">
    <location>
        <begin position="74"/>
        <end position="95"/>
    </location>
</feature>
<evidence type="ECO:0000259" key="12">
    <source>
        <dbReference type="PROSITE" id="PS51012"/>
    </source>
</evidence>
<evidence type="ECO:0000256" key="6">
    <source>
        <dbReference type="ARBA" id="ARBA00022692"/>
    </source>
</evidence>
<evidence type="ECO:0000256" key="2">
    <source>
        <dbReference type="ARBA" id="ARBA00007783"/>
    </source>
</evidence>
<dbReference type="InterPro" id="IPR013525">
    <property type="entry name" value="ABC2_TM"/>
</dbReference>
<comment type="subcellular location">
    <subcellularLocation>
        <location evidence="1 11">Cell membrane</location>
        <topology evidence="1 11">Multi-pass membrane protein</topology>
    </subcellularLocation>
</comment>
<accession>A0ABP8A7B8</accession>
<dbReference type="PANTHER" id="PTHR30413">
    <property type="entry name" value="INNER MEMBRANE TRANSPORT PERMEASE"/>
    <property type="match status" value="1"/>
</dbReference>
<dbReference type="InterPro" id="IPR000412">
    <property type="entry name" value="ABC_2_transport"/>
</dbReference>
<dbReference type="EMBL" id="BAABBW010000005">
    <property type="protein sequence ID" value="GAA4179242.1"/>
    <property type="molecule type" value="Genomic_DNA"/>
</dbReference>
<dbReference type="PANTHER" id="PTHR30413:SF10">
    <property type="entry name" value="CAPSULE POLYSACCHARIDE EXPORT INNER-MEMBRANE PROTEIN CTRC"/>
    <property type="match status" value="1"/>
</dbReference>
<dbReference type="Proteomes" id="UP001501079">
    <property type="component" value="Unassembled WGS sequence"/>
</dbReference>
<keyword evidence="8 11" id="KW-1133">Transmembrane helix</keyword>
<evidence type="ECO:0000256" key="3">
    <source>
        <dbReference type="ARBA" id="ARBA00022448"/>
    </source>
</evidence>
<evidence type="ECO:0000313" key="13">
    <source>
        <dbReference type="EMBL" id="GAA4179242.1"/>
    </source>
</evidence>
<keyword evidence="3 11" id="KW-0813">Transport</keyword>
<sequence length="273" mass="30942">MTSSTAVRPAQRTPFARYRHSLWLLTKRDLSVRYTTNALGYVWSVLDPLLMSLIYFFVFVVVFHRGDKQGENPYIVYLMTGLLAWTWFNGAITDATRVFSKEAKLVRSVKLPQSLWVARIVLSKGIEYVASLAVLVIFAILFPTPVHWTVLWFPVGLVLQAILVYGLGLIVAPLTVFYKDLERAVRLILRVLFYASAVLYSPTQWPNDIRGFPVRPLLELNPLTGIFGLYRSAFWPHEFNALHVIVSAIGSLVILGIGTLVFRRSVPAVLKEM</sequence>
<evidence type="ECO:0000256" key="5">
    <source>
        <dbReference type="ARBA" id="ARBA00022597"/>
    </source>
</evidence>
<dbReference type="PRINTS" id="PR00164">
    <property type="entry name" value="ABC2TRNSPORT"/>
</dbReference>
<keyword evidence="10" id="KW-0046">Antibiotic resistance</keyword>
<evidence type="ECO:0000256" key="1">
    <source>
        <dbReference type="ARBA" id="ARBA00004651"/>
    </source>
</evidence>
<evidence type="ECO:0000256" key="4">
    <source>
        <dbReference type="ARBA" id="ARBA00022475"/>
    </source>
</evidence>
<proteinExistence type="inferred from homology"/>
<dbReference type="PROSITE" id="PS51012">
    <property type="entry name" value="ABC_TM2"/>
    <property type="match status" value="1"/>
</dbReference>
<evidence type="ECO:0000256" key="8">
    <source>
        <dbReference type="ARBA" id="ARBA00022989"/>
    </source>
</evidence>
<dbReference type="RefSeq" id="WP_344756104.1">
    <property type="nucleotide sequence ID" value="NZ_BAABBW010000005.1"/>
</dbReference>
<evidence type="ECO:0000256" key="11">
    <source>
        <dbReference type="RuleBase" id="RU361157"/>
    </source>
</evidence>
<feature type="transmembrane region" description="Helical" evidence="11">
    <location>
        <begin position="38"/>
        <end position="62"/>
    </location>
</feature>
<evidence type="ECO:0000256" key="7">
    <source>
        <dbReference type="ARBA" id="ARBA00022903"/>
    </source>
</evidence>
<comment type="caution">
    <text evidence="13">The sequence shown here is derived from an EMBL/GenBank/DDBJ whole genome shotgun (WGS) entry which is preliminary data.</text>
</comment>